<reference evidence="2" key="1">
    <citation type="journal article" date="2014" name="Nat. Commun.">
        <title>The tobacco genome sequence and its comparison with those of tomato and potato.</title>
        <authorList>
            <person name="Sierro N."/>
            <person name="Battey J.N."/>
            <person name="Ouadi S."/>
            <person name="Bakaher N."/>
            <person name="Bovet L."/>
            <person name="Willig A."/>
            <person name="Goepfert S."/>
            <person name="Peitsch M.C."/>
            <person name="Ivanov N.V."/>
        </authorList>
    </citation>
    <scope>NUCLEOTIDE SEQUENCE [LARGE SCALE GENOMIC DNA]</scope>
</reference>
<evidence type="ECO:0000313" key="2">
    <source>
        <dbReference type="Proteomes" id="UP000790787"/>
    </source>
</evidence>
<organism evidence="2 3">
    <name type="scientific">Nicotiana tabacum</name>
    <name type="common">Common tobacco</name>
    <dbReference type="NCBI Taxonomy" id="4097"/>
    <lineage>
        <taxon>Eukaryota</taxon>
        <taxon>Viridiplantae</taxon>
        <taxon>Streptophyta</taxon>
        <taxon>Embryophyta</taxon>
        <taxon>Tracheophyta</taxon>
        <taxon>Spermatophyta</taxon>
        <taxon>Magnoliopsida</taxon>
        <taxon>eudicotyledons</taxon>
        <taxon>Gunneridae</taxon>
        <taxon>Pentapetalae</taxon>
        <taxon>asterids</taxon>
        <taxon>lamiids</taxon>
        <taxon>Solanales</taxon>
        <taxon>Solanaceae</taxon>
        <taxon>Nicotianoideae</taxon>
        <taxon>Nicotianeae</taxon>
        <taxon>Nicotiana</taxon>
    </lineage>
</organism>
<dbReference type="KEGG" id="nta:107783574"/>
<accession>A0A1S3Z6E0</accession>
<dbReference type="STRING" id="4097.A0A1S3Z6E0"/>
<reference evidence="3" key="2">
    <citation type="submission" date="2025-08" db="UniProtKB">
        <authorList>
            <consortium name="RefSeq"/>
        </authorList>
    </citation>
    <scope>IDENTIFICATION</scope>
    <source>
        <tissue evidence="3">Leaf</tissue>
    </source>
</reference>
<protein>
    <submittedName>
        <fullName evidence="3">Mitochondrial protein AtMg00820</fullName>
    </submittedName>
</protein>
<keyword evidence="2" id="KW-1185">Reference proteome</keyword>
<dbReference type="GeneID" id="107783574"/>
<dbReference type="OrthoDB" id="167809at2759"/>
<dbReference type="PaxDb" id="4097-A0A1S3Z6E0"/>
<dbReference type="AlphaFoldDB" id="A0A1S3Z6E0"/>
<dbReference type="InterPro" id="IPR013103">
    <property type="entry name" value="RVT_2"/>
</dbReference>
<feature type="domain" description="Reverse transcriptase Ty1/copia-type" evidence="1">
    <location>
        <begin position="39"/>
        <end position="114"/>
    </location>
</feature>
<evidence type="ECO:0000259" key="1">
    <source>
        <dbReference type="Pfam" id="PF07727"/>
    </source>
</evidence>
<gene>
    <name evidence="3" type="primary">LOC107783574</name>
</gene>
<evidence type="ECO:0000313" key="3">
    <source>
        <dbReference type="RefSeq" id="XP_016460045.1"/>
    </source>
</evidence>
<proteinExistence type="predicted"/>
<dbReference type="OMA" id="NDDDWIN"/>
<dbReference type="Proteomes" id="UP000790787">
    <property type="component" value="Chromosome 9"/>
</dbReference>
<dbReference type="Pfam" id="PF07727">
    <property type="entry name" value="RVT_2"/>
    <property type="match status" value="1"/>
</dbReference>
<dbReference type="RefSeq" id="XP_016460045.1">
    <property type="nucleotide sequence ID" value="XM_016604559.1"/>
</dbReference>
<name>A0A1S3Z6E0_TOBAC</name>
<sequence length="118" mass="14183">MVAFLAFLSQIERKTIKKKLNDDDWINAMQEELHQFERNKVWHLVPRPLNRTVIGTRWMFKNKLDEFKNTTRNKARLVVQGYNQEERIDYDKTFAPVARVEAMRILIAFASHVEFKLF</sequence>